<keyword evidence="2" id="KW-1185">Reference proteome</keyword>
<protein>
    <submittedName>
        <fullName evidence="1">Uncharacterized protein</fullName>
    </submittedName>
</protein>
<gene>
    <name evidence="1" type="ORF">EV182_006736</name>
</gene>
<feature type="non-terminal residue" evidence="1">
    <location>
        <position position="136"/>
    </location>
</feature>
<evidence type="ECO:0000313" key="2">
    <source>
        <dbReference type="Proteomes" id="UP001145114"/>
    </source>
</evidence>
<proteinExistence type="predicted"/>
<name>A0ACC1HAG9_9FUNG</name>
<sequence>RTARKCQLYEKFLSEVPILKSLMQYERQKICDALETVTFNDGEVIMKQGEPGMYFYLIEDGEAKITKVNEDGVEKTYPSLKKGSYFGELALISDQPRQATVTANGYLKSARMSKDAFDRLLGPVINIMERESKNYQ</sequence>
<dbReference type="Proteomes" id="UP001145114">
    <property type="component" value="Unassembled WGS sequence"/>
</dbReference>
<evidence type="ECO:0000313" key="1">
    <source>
        <dbReference type="EMBL" id="KAJ1672663.1"/>
    </source>
</evidence>
<dbReference type="EMBL" id="JAMZIH010008019">
    <property type="protein sequence ID" value="KAJ1672663.1"/>
    <property type="molecule type" value="Genomic_DNA"/>
</dbReference>
<accession>A0ACC1HAG9</accession>
<comment type="caution">
    <text evidence="1">The sequence shown here is derived from an EMBL/GenBank/DDBJ whole genome shotgun (WGS) entry which is preliminary data.</text>
</comment>
<feature type="non-terminal residue" evidence="1">
    <location>
        <position position="1"/>
    </location>
</feature>
<reference evidence="1" key="1">
    <citation type="submission" date="2022-06" db="EMBL/GenBank/DDBJ databases">
        <title>Phylogenomic reconstructions and comparative analyses of Kickxellomycotina fungi.</title>
        <authorList>
            <person name="Reynolds N.K."/>
            <person name="Stajich J.E."/>
            <person name="Barry K."/>
            <person name="Grigoriev I.V."/>
            <person name="Crous P."/>
            <person name="Smith M.E."/>
        </authorList>
    </citation>
    <scope>NUCLEOTIDE SEQUENCE</scope>
    <source>
        <strain evidence="1">RSA 2271</strain>
    </source>
</reference>
<organism evidence="1 2">
    <name type="scientific">Spiromyces aspiralis</name>
    <dbReference type="NCBI Taxonomy" id="68401"/>
    <lineage>
        <taxon>Eukaryota</taxon>
        <taxon>Fungi</taxon>
        <taxon>Fungi incertae sedis</taxon>
        <taxon>Zoopagomycota</taxon>
        <taxon>Kickxellomycotina</taxon>
        <taxon>Kickxellomycetes</taxon>
        <taxon>Kickxellales</taxon>
        <taxon>Kickxellaceae</taxon>
        <taxon>Spiromyces</taxon>
    </lineage>
</organism>